<comment type="caution">
    <text evidence="1">The sequence shown here is derived from an EMBL/GenBank/DDBJ whole genome shotgun (WGS) entry which is preliminary data.</text>
</comment>
<organism evidence="1 2">
    <name type="scientific">Zizania palustris</name>
    <name type="common">Northern wild rice</name>
    <dbReference type="NCBI Taxonomy" id="103762"/>
    <lineage>
        <taxon>Eukaryota</taxon>
        <taxon>Viridiplantae</taxon>
        <taxon>Streptophyta</taxon>
        <taxon>Embryophyta</taxon>
        <taxon>Tracheophyta</taxon>
        <taxon>Spermatophyta</taxon>
        <taxon>Magnoliopsida</taxon>
        <taxon>Liliopsida</taxon>
        <taxon>Poales</taxon>
        <taxon>Poaceae</taxon>
        <taxon>BOP clade</taxon>
        <taxon>Oryzoideae</taxon>
        <taxon>Oryzeae</taxon>
        <taxon>Zizaniinae</taxon>
        <taxon>Zizania</taxon>
    </lineage>
</organism>
<name>A0A8J5WIZ1_ZIZPA</name>
<gene>
    <name evidence="1" type="ORF">GUJ93_ZPchr0011g26994</name>
</gene>
<dbReference type="Proteomes" id="UP000729402">
    <property type="component" value="Unassembled WGS sequence"/>
</dbReference>
<accession>A0A8J5WIZ1</accession>
<proteinExistence type="predicted"/>
<reference evidence="1" key="2">
    <citation type="submission" date="2021-02" db="EMBL/GenBank/DDBJ databases">
        <authorList>
            <person name="Kimball J.A."/>
            <person name="Haas M.W."/>
            <person name="Macchietto M."/>
            <person name="Kono T."/>
            <person name="Duquette J."/>
            <person name="Shao M."/>
        </authorList>
    </citation>
    <scope>NUCLEOTIDE SEQUENCE</scope>
    <source>
        <tissue evidence="1">Fresh leaf tissue</tissue>
    </source>
</reference>
<sequence length="127" mass="13757">MVSLQSRCSKVDGFAGVFPVNDFAVDTDSSARCMITEPDVCSEGLSSLKFSFGLTPYFKKEESNNTDKGDIAQMAERLDKTVSLEHQLQSNDASESPCSTMETAGVKYVRGGKTKSLVEEVGKERGS</sequence>
<dbReference type="AlphaFoldDB" id="A0A8J5WIZ1"/>
<protein>
    <submittedName>
        <fullName evidence="1">Uncharacterized protein</fullName>
    </submittedName>
</protein>
<dbReference type="EMBL" id="JAAALK010000081">
    <property type="protein sequence ID" value="KAG8089139.1"/>
    <property type="molecule type" value="Genomic_DNA"/>
</dbReference>
<reference evidence="1" key="1">
    <citation type="journal article" date="2021" name="bioRxiv">
        <title>Whole Genome Assembly and Annotation of Northern Wild Rice, Zizania palustris L., Supports a Whole Genome Duplication in the Zizania Genus.</title>
        <authorList>
            <person name="Haas M."/>
            <person name="Kono T."/>
            <person name="Macchietto M."/>
            <person name="Millas R."/>
            <person name="McGilp L."/>
            <person name="Shao M."/>
            <person name="Duquette J."/>
            <person name="Hirsch C.N."/>
            <person name="Kimball J."/>
        </authorList>
    </citation>
    <scope>NUCLEOTIDE SEQUENCE</scope>
    <source>
        <tissue evidence="1">Fresh leaf tissue</tissue>
    </source>
</reference>
<evidence type="ECO:0000313" key="1">
    <source>
        <dbReference type="EMBL" id="KAG8089139.1"/>
    </source>
</evidence>
<keyword evidence="2" id="KW-1185">Reference proteome</keyword>
<evidence type="ECO:0000313" key="2">
    <source>
        <dbReference type="Proteomes" id="UP000729402"/>
    </source>
</evidence>